<dbReference type="PATRIC" id="fig|679936.5.peg.3629"/>
<dbReference type="AlphaFoldDB" id="G8TUY0"/>
<dbReference type="Gene3D" id="2.40.50.140">
    <property type="entry name" value="Nucleic acid-binding proteins"/>
    <property type="match status" value="1"/>
</dbReference>
<name>G8TUY0_SULAD</name>
<comment type="caution">
    <text evidence="2">Lacks conserved residue(s) required for the propagation of feature annotation.</text>
</comment>
<evidence type="ECO:0000313" key="5">
    <source>
        <dbReference type="EMBL" id="AEW06945.1"/>
    </source>
</evidence>
<dbReference type="GO" id="GO:0006260">
    <property type="term" value="P:DNA replication"/>
    <property type="evidence" value="ECO:0007669"/>
    <property type="project" value="InterPro"/>
</dbReference>
<keyword evidence="1 2" id="KW-0238">DNA-binding</keyword>
<dbReference type="PIRSF" id="PIRSF002070">
    <property type="entry name" value="SSB"/>
    <property type="match status" value="1"/>
</dbReference>
<dbReference type="GO" id="GO:0009295">
    <property type="term" value="C:nucleoid"/>
    <property type="evidence" value="ECO:0007669"/>
    <property type="project" value="TreeGrafter"/>
</dbReference>
<dbReference type="InterPro" id="IPR011344">
    <property type="entry name" value="ssDNA-bd"/>
</dbReference>
<dbReference type="PANTHER" id="PTHR10302">
    <property type="entry name" value="SINGLE-STRANDED DNA-BINDING PROTEIN"/>
    <property type="match status" value="1"/>
</dbReference>
<dbReference type="HOGENOM" id="CLU_078758_6_1_9"/>
<evidence type="ECO:0000256" key="2">
    <source>
        <dbReference type="HAMAP-Rule" id="MF_00984"/>
    </source>
</evidence>
<keyword evidence="6" id="KW-1185">Reference proteome</keyword>
<accession>G8TUY0</accession>
<evidence type="ECO:0000256" key="4">
    <source>
        <dbReference type="SAM" id="MobiDB-lite"/>
    </source>
</evidence>
<proteinExistence type="inferred from homology"/>
<dbReference type="GO" id="GO:0003697">
    <property type="term" value="F:single-stranded DNA binding"/>
    <property type="evidence" value="ECO:0007669"/>
    <property type="project" value="UniProtKB-UniRule"/>
</dbReference>
<feature type="compositionally biased region" description="Acidic residues" evidence="4">
    <location>
        <begin position="118"/>
        <end position="130"/>
    </location>
</feature>
<dbReference type="PROSITE" id="PS50935">
    <property type="entry name" value="SSB"/>
    <property type="match status" value="1"/>
</dbReference>
<dbReference type="InterPro" id="IPR000424">
    <property type="entry name" value="Primosome_PriB/ssb"/>
</dbReference>
<dbReference type="KEGG" id="sap:Sulac_3508"/>
<evidence type="ECO:0000313" key="6">
    <source>
        <dbReference type="Proteomes" id="UP000005439"/>
    </source>
</evidence>
<evidence type="ECO:0000256" key="1">
    <source>
        <dbReference type="ARBA" id="ARBA00023125"/>
    </source>
</evidence>
<dbReference type="Pfam" id="PF00436">
    <property type="entry name" value="SSB"/>
    <property type="match status" value="1"/>
</dbReference>
<dbReference type="Proteomes" id="UP000005439">
    <property type="component" value="Chromosome"/>
</dbReference>
<gene>
    <name evidence="5" type="ordered locus">Sulac_3508</name>
</gene>
<dbReference type="NCBIfam" id="TIGR00621">
    <property type="entry name" value="ssb"/>
    <property type="match status" value="1"/>
</dbReference>
<reference evidence="6" key="1">
    <citation type="submission" date="2011-12" db="EMBL/GenBank/DDBJ databases">
        <title>The complete genome of chromosome of Sulfobacillus acidophilus DSM 10332.</title>
        <authorList>
            <person name="Lucas S."/>
            <person name="Han J."/>
            <person name="Lapidus A."/>
            <person name="Bruce D."/>
            <person name="Goodwin L."/>
            <person name="Pitluck S."/>
            <person name="Peters L."/>
            <person name="Kyrpides N."/>
            <person name="Mavromatis K."/>
            <person name="Ivanova N."/>
            <person name="Mikhailova N."/>
            <person name="Chertkov O."/>
            <person name="Saunders E."/>
            <person name="Detter J.C."/>
            <person name="Tapia R."/>
            <person name="Han C."/>
            <person name="Land M."/>
            <person name="Hauser L."/>
            <person name="Markowitz V."/>
            <person name="Cheng J.-F."/>
            <person name="Hugenholtz P."/>
            <person name="Woyke T."/>
            <person name="Wu D."/>
            <person name="Pukall R."/>
            <person name="Gehrich-Schroeter G."/>
            <person name="Schneider S."/>
            <person name="Klenk H.-P."/>
            <person name="Eisen J.A."/>
        </authorList>
    </citation>
    <scope>NUCLEOTIDE SEQUENCE [LARGE SCALE GENOMIC DNA]</scope>
    <source>
        <strain evidence="6">ATCC 700253 / DSM 10332 / NAL</strain>
    </source>
</reference>
<organism evidence="5 6">
    <name type="scientific">Sulfobacillus acidophilus (strain ATCC 700253 / DSM 10332 / NAL)</name>
    <dbReference type="NCBI Taxonomy" id="679936"/>
    <lineage>
        <taxon>Bacteria</taxon>
        <taxon>Bacillati</taxon>
        <taxon>Bacillota</taxon>
        <taxon>Clostridia</taxon>
        <taxon>Eubacteriales</taxon>
        <taxon>Clostridiales Family XVII. Incertae Sedis</taxon>
        <taxon>Sulfobacillus</taxon>
    </lineage>
</organism>
<feature type="region of interest" description="Disordered" evidence="4">
    <location>
        <begin position="107"/>
        <end position="130"/>
    </location>
</feature>
<sequence length="130" mass="14595">MLNRVVLIGRLTRDPEMRYTPQGVPVASFTLAVDRPFSNQQGQRETDFIDCIAWRKLGETVGNHLTKGRLAAVEGRLQIRSYEAQDGTKRRVAEVVCDSVRFLDRPRDAQGGAMESFGADETELPDDLPF</sequence>
<dbReference type="STRING" id="679936.Sulac_3508"/>
<dbReference type="CDD" id="cd04496">
    <property type="entry name" value="SSB_OBF"/>
    <property type="match status" value="1"/>
</dbReference>
<dbReference type="SUPFAM" id="SSF50249">
    <property type="entry name" value="Nucleic acid-binding proteins"/>
    <property type="match status" value="1"/>
</dbReference>
<protein>
    <recommendedName>
        <fullName evidence="2 3">Single-stranded DNA-binding protein</fullName>
        <shortName evidence="2">SSB</shortName>
    </recommendedName>
</protein>
<dbReference type="PANTHER" id="PTHR10302:SF27">
    <property type="entry name" value="SINGLE-STRANDED DNA-BINDING PROTEIN"/>
    <property type="match status" value="1"/>
</dbReference>
<reference evidence="5 6" key="2">
    <citation type="journal article" date="2012" name="Stand. Genomic Sci.">
        <title>Complete genome sequence of the moderately thermophilic mineral-sulfide-oxidizing firmicute Sulfobacillus acidophilus type strain (NAL(T)).</title>
        <authorList>
            <person name="Anderson I."/>
            <person name="Chertkov O."/>
            <person name="Chen A."/>
            <person name="Saunders E."/>
            <person name="Lapidus A."/>
            <person name="Nolan M."/>
            <person name="Lucas S."/>
            <person name="Hammon N."/>
            <person name="Deshpande S."/>
            <person name="Cheng J.F."/>
            <person name="Han C."/>
            <person name="Tapia R."/>
            <person name="Goodwin L.A."/>
            <person name="Pitluck S."/>
            <person name="Liolios K."/>
            <person name="Pagani I."/>
            <person name="Ivanova N."/>
            <person name="Mikhailova N."/>
            <person name="Pati A."/>
            <person name="Palaniappan K."/>
            <person name="Land M."/>
            <person name="Pan C."/>
            <person name="Rohde M."/>
            <person name="Pukall R."/>
            <person name="Goker M."/>
            <person name="Detter J.C."/>
            <person name="Woyke T."/>
            <person name="Bristow J."/>
            <person name="Eisen J.A."/>
            <person name="Markowitz V."/>
            <person name="Hugenholtz P."/>
            <person name="Kyrpides N.C."/>
            <person name="Klenk H.P."/>
            <person name="Mavromatis K."/>
        </authorList>
    </citation>
    <scope>NUCLEOTIDE SEQUENCE [LARGE SCALE GENOMIC DNA]</scope>
    <source>
        <strain evidence="6">ATCC 700253 / DSM 10332 / NAL</strain>
    </source>
</reference>
<dbReference type="HAMAP" id="MF_00984">
    <property type="entry name" value="SSB"/>
    <property type="match status" value="1"/>
</dbReference>
<comment type="subunit">
    <text evidence="2">Homotetramer.</text>
</comment>
<dbReference type="EMBL" id="CP003179">
    <property type="protein sequence ID" value="AEW06945.1"/>
    <property type="molecule type" value="Genomic_DNA"/>
</dbReference>
<dbReference type="InterPro" id="IPR012340">
    <property type="entry name" value="NA-bd_OB-fold"/>
</dbReference>
<evidence type="ECO:0000256" key="3">
    <source>
        <dbReference type="PIRNR" id="PIRNR002070"/>
    </source>
</evidence>